<keyword evidence="3" id="KW-0012">Acyltransferase</keyword>
<protein>
    <submittedName>
        <fullName evidence="3">Dihydrolipoamide acyltransferase</fullName>
    </submittedName>
</protein>
<dbReference type="Gene3D" id="3.10.129.10">
    <property type="entry name" value="Hotdog Thioesterase"/>
    <property type="match status" value="1"/>
</dbReference>
<dbReference type="EMBL" id="DXES01000164">
    <property type="protein sequence ID" value="HIX66101.1"/>
    <property type="molecule type" value="Genomic_DNA"/>
</dbReference>
<dbReference type="PANTHER" id="PTHR36934:SF1">
    <property type="entry name" value="THIOESTERASE DOMAIN-CONTAINING PROTEIN"/>
    <property type="match status" value="1"/>
</dbReference>
<reference evidence="3" key="2">
    <citation type="submission" date="2021-04" db="EMBL/GenBank/DDBJ databases">
        <authorList>
            <person name="Gilroy R."/>
        </authorList>
    </citation>
    <scope>NUCLEOTIDE SEQUENCE</scope>
    <source>
        <strain evidence="3">CHK188-5543</strain>
    </source>
</reference>
<accession>A0A9D2B7P5</accession>
<dbReference type="Proteomes" id="UP000886800">
    <property type="component" value="Unassembled WGS sequence"/>
</dbReference>
<dbReference type="InterPro" id="IPR025540">
    <property type="entry name" value="FlK"/>
</dbReference>
<comment type="caution">
    <text evidence="3">The sequence shown here is derived from an EMBL/GenBank/DDBJ whole genome shotgun (WGS) entry which is preliminary data.</text>
</comment>
<feature type="binding site" evidence="1">
    <location>
        <position position="25"/>
    </location>
    <ligand>
        <name>CoA</name>
        <dbReference type="ChEBI" id="CHEBI:57287"/>
    </ligand>
</feature>
<feature type="binding site" evidence="1">
    <location>
        <position position="25"/>
    </location>
    <ligand>
        <name>substrate</name>
    </ligand>
</feature>
<dbReference type="Pfam" id="PF22636">
    <property type="entry name" value="FlK"/>
    <property type="match status" value="1"/>
</dbReference>
<dbReference type="PANTHER" id="PTHR36934">
    <property type="entry name" value="BLR0278 PROTEIN"/>
    <property type="match status" value="1"/>
</dbReference>
<dbReference type="PIRSF" id="PIRSF014972">
    <property type="entry name" value="FlK"/>
    <property type="match status" value="1"/>
</dbReference>
<dbReference type="SUPFAM" id="SSF54637">
    <property type="entry name" value="Thioesterase/thiol ester dehydrase-isomerase"/>
    <property type="match status" value="1"/>
</dbReference>
<organism evidence="3 4">
    <name type="scientific">Candidatus Anaerotruncus excrementipullorum</name>
    <dbReference type="NCBI Taxonomy" id="2838465"/>
    <lineage>
        <taxon>Bacteria</taxon>
        <taxon>Bacillati</taxon>
        <taxon>Bacillota</taxon>
        <taxon>Clostridia</taxon>
        <taxon>Eubacteriales</taxon>
        <taxon>Oscillospiraceae</taxon>
        <taxon>Anaerotruncus</taxon>
    </lineage>
</organism>
<feature type="binding site" evidence="1">
    <location>
        <position position="76"/>
    </location>
    <ligand>
        <name>substrate</name>
    </ligand>
</feature>
<dbReference type="AlphaFoldDB" id="A0A9D2B7P5"/>
<evidence type="ECO:0000259" key="2">
    <source>
        <dbReference type="Pfam" id="PF22636"/>
    </source>
</evidence>
<feature type="domain" description="Fluoroacetyl-CoA-specific thioesterase-like" evidence="2">
    <location>
        <begin position="1"/>
        <end position="81"/>
    </location>
</feature>
<name>A0A9D2B7P5_9FIRM</name>
<evidence type="ECO:0000256" key="1">
    <source>
        <dbReference type="PIRSR" id="PIRSR014972-2"/>
    </source>
</evidence>
<proteinExistence type="predicted"/>
<dbReference type="InterPro" id="IPR054485">
    <property type="entry name" value="FlK-like_dom"/>
</dbReference>
<reference evidence="3" key="1">
    <citation type="journal article" date="2021" name="PeerJ">
        <title>Extensive microbial diversity within the chicken gut microbiome revealed by metagenomics and culture.</title>
        <authorList>
            <person name="Gilroy R."/>
            <person name="Ravi A."/>
            <person name="Getino M."/>
            <person name="Pursley I."/>
            <person name="Horton D.L."/>
            <person name="Alikhan N.F."/>
            <person name="Baker D."/>
            <person name="Gharbi K."/>
            <person name="Hall N."/>
            <person name="Watson M."/>
            <person name="Adriaenssens E.M."/>
            <person name="Foster-Nyarko E."/>
            <person name="Jarju S."/>
            <person name="Secka A."/>
            <person name="Antonio M."/>
            <person name="Oren A."/>
            <person name="Chaudhuri R.R."/>
            <person name="La Ragione R."/>
            <person name="Hildebrand F."/>
            <person name="Pallen M.J."/>
        </authorList>
    </citation>
    <scope>NUCLEOTIDE SEQUENCE</scope>
    <source>
        <strain evidence="3">CHK188-5543</strain>
    </source>
</reference>
<evidence type="ECO:0000313" key="4">
    <source>
        <dbReference type="Proteomes" id="UP000886800"/>
    </source>
</evidence>
<keyword evidence="3" id="KW-0808">Transferase</keyword>
<sequence length="95" mass="10035">MIAAMEQAACGALAPFLQEGQTSVGTALQIEHTAPTPLGMEVEVTATITAVEGRRIDFTVEARDAVGNVGHGTHSRFLVDAARFQEKADRKGGRV</sequence>
<evidence type="ECO:0000313" key="3">
    <source>
        <dbReference type="EMBL" id="HIX66101.1"/>
    </source>
</evidence>
<gene>
    <name evidence="3" type="ORF">H9736_07610</name>
</gene>
<dbReference type="GO" id="GO:0016746">
    <property type="term" value="F:acyltransferase activity"/>
    <property type="evidence" value="ECO:0007669"/>
    <property type="project" value="UniProtKB-KW"/>
</dbReference>
<dbReference type="InterPro" id="IPR029069">
    <property type="entry name" value="HotDog_dom_sf"/>
</dbReference>